<accession>A0A3M9NHI7</accession>
<dbReference type="GO" id="GO:0000976">
    <property type="term" value="F:transcription cis-regulatory region binding"/>
    <property type="evidence" value="ECO:0007669"/>
    <property type="project" value="TreeGrafter"/>
</dbReference>
<evidence type="ECO:0000256" key="4">
    <source>
        <dbReference type="ARBA" id="ARBA00023125"/>
    </source>
</evidence>
<dbReference type="PROSITE" id="PS50110">
    <property type="entry name" value="RESPONSE_REGULATORY"/>
    <property type="match status" value="1"/>
</dbReference>
<dbReference type="Pfam" id="PF00486">
    <property type="entry name" value="Trans_reg_C"/>
    <property type="match status" value="1"/>
</dbReference>
<dbReference type="InterPro" id="IPR001867">
    <property type="entry name" value="OmpR/PhoB-type_DNA-bd"/>
</dbReference>
<evidence type="ECO:0000256" key="3">
    <source>
        <dbReference type="ARBA" id="ARBA00023015"/>
    </source>
</evidence>
<dbReference type="GO" id="GO:0000156">
    <property type="term" value="F:phosphorelay response regulator activity"/>
    <property type="evidence" value="ECO:0007669"/>
    <property type="project" value="TreeGrafter"/>
</dbReference>
<dbReference type="InterPro" id="IPR039420">
    <property type="entry name" value="WalR-like"/>
</dbReference>
<evidence type="ECO:0000259" key="8">
    <source>
        <dbReference type="PROSITE" id="PS50110"/>
    </source>
</evidence>
<feature type="domain" description="OmpR/PhoB-type" evidence="9">
    <location>
        <begin position="134"/>
        <end position="234"/>
    </location>
</feature>
<dbReference type="AlphaFoldDB" id="A0A3M9NHI7"/>
<dbReference type="Pfam" id="PF00072">
    <property type="entry name" value="Response_reg"/>
    <property type="match status" value="1"/>
</dbReference>
<keyword evidence="5" id="KW-0804">Transcription</keyword>
<dbReference type="CDD" id="cd00383">
    <property type="entry name" value="trans_reg_C"/>
    <property type="match status" value="1"/>
</dbReference>
<evidence type="ECO:0000313" key="10">
    <source>
        <dbReference type="EMBL" id="RNI37262.1"/>
    </source>
</evidence>
<reference evidence="10 11" key="1">
    <citation type="submission" date="2018-11" db="EMBL/GenBank/DDBJ databases">
        <title>Draft genome sequence of Ferruginibacter sp. BO-59.</title>
        <authorList>
            <person name="Im W.T."/>
        </authorList>
    </citation>
    <scope>NUCLEOTIDE SEQUENCE [LARGE SCALE GENOMIC DNA]</scope>
    <source>
        <strain evidence="10 11">BO-59</strain>
    </source>
</reference>
<dbReference type="Gene3D" id="1.10.10.10">
    <property type="entry name" value="Winged helix-like DNA-binding domain superfamily/Winged helix DNA-binding domain"/>
    <property type="match status" value="1"/>
</dbReference>
<dbReference type="InterPro" id="IPR001789">
    <property type="entry name" value="Sig_transdc_resp-reg_receiver"/>
</dbReference>
<evidence type="ECO:0000256" key="6">
    <source>
        <dbReference type="PROSITE-ProRule" id="PRU00169"/>
    </source>
</evidence>
<dbReference type="Gene3D" id="3.40.50.2300">
    <property type="match status" value="1"/>
</dbReference>
<name>A0A3M9NHI7_9BACT</name>
<dbReference type="Gene3D" id="6.10.250.690">
    <property type="match status" value="1"/>
</dbReference>
<dbReference type="InterPro" id="IPR016032">
    <property type="entry name" value="Sig_transdc_resp-reg_C-effctor"/>
</dbReference>
<dbReference type="SUPFAM" id="SSF46894">
    <property type="entry name" value="C-terminal effector domain of the bipartite response regulators"/>
    <property type="match status" value="1"/>
</dbReference>
<dbReference type="InterPro" id="IPR036388">
    <property type="entry name" value="WH-like_DNA-bd_sf"/>
</dbReference>
<dbReference type="FunFam" id="3.40.50.2300:FF:000001">
    <property type="entry name" value="DNA-binding response regulator PhoB"/>
    <property type="match status" value="1"/>
</dbReference>
<keyword evidence="4 7" id="KW-0238">DNA-binding</keyword>
<comment type="caution">
    <text evidence="10">The sequence shown here is derived from an EMBL/GenBank/DDBJ whole genome shotgun (WGS) entry which is preliminary data.</text>
</comment>
<dbReference type="Proteomes" id="UP000267223">
    <property type="component" value="Unassembled WGS sequence"/>
</dbReference>
<dbReference type="CDD" id="cd17574">
    <property type="entry name" value="REC_OmpR"/>
    <property type="match status" value="1"/>
</dbReference>
<dbReference type="GO" id="GO:0006355">
    <property type="term" value="P:regulation of DNA-templated transcription"/>
    <property type="evidence" value="ECO:0007669"/>
    <property type="project" value="InterPro"/>
</dbReference>
<proteinExistence type="predicted"/>
<dbReference type="EMBL" id="RJJR01000005">
    <property type="protein sequence ID" value="RNI37262.1"/>
    <property type="molecule type" value="Genomic_DNA"/>
</dbReference>
<feature type="modified residue" description="4-aspartylphosphate" evidence="6">
    <location>
        <position position="56"/>
    </location>
</feature>
<keyword evidence="3" id="KW-0805">Transcription regulation</keyword>
<dbReference type="RefSeq" id="WP_123120103.1">
    <property type="nucleotide sequence ID" value="NZ_RJJR01000005.1"/>
</dbReference>
<evidence type="ECO:0000256" key="7">
    <source>
        <dbReference type="PROSITE-ProRule" id="PRU01091"/>
    </source>
</evidence>
<dbReference type="SUPFAM" id="SSF52172">
    <property type="entry name" value="CheY-like"/>
    <property type="match status" value="1"/>
</dbReference>
<dbReference type="GO" id="GO:0005829">
    <property type="term" value="C:cytosol"/>
    <property type="evidence" value="ECO:0007669"/>
    <property type="project" value="TreeGrafter"/>
</dbReference>
<protein>
    <submittedName>
        <fullName evidence="10">DNA-binding response regulator</fullName>
    </submittedName>
</protein>
<keyword evidence="1 6" id="KW-0597">Phosphoprotein</keyword>
<organism evidence="10 11">
    <name type="scientific">Hanamia caeni</name>
    <dbReference type="NCBI Taxonomy" id="2294116"/>
    <lineage>
        <taxon>Bacteria</taxon>
        <taxon>Pseudomonadati</taxon>
        <taxon>Bacteroidota</taxon>
        <taxon>Chitinophagia</taxon>
        <taxon>Chitinophagales</taxon>
        <taxon>Chitinophagaceae</taxon>
        <taxon>Hanamia</taxon>
    </lineage>
</organism>
<feature type="domain" description="Response regulatory" evidence="8">
    <location>
        <begin position="7"/>
        <end position="121"/>
    </location>
</feature>
<evidence type="ECO:0000313" key="11">
    <source>
        <dbReference type="Proteomes" id="UP000267223"/>
    </source>
</evidence>
<gene>
    <name evidence="10" type="ORF">EFY79_07625</name>
</gene>
<sequence length="234" mass="26920">MQSKKFSILLVEDEENLQDTLKLNFELEGYEVTSAYAGEKALNAIHNEYFDLIILDVMLPDIDGITVCENIRLTNTEIPILMLSAKSQSKDRILGLKKGADDYLTKPFSLEELLLRVKILINKSQKISAKEPVAEQYLFGKNQVNFKSLECTTKSGEVVALTKKEAMLLKLLIENKNEVVTREKILQSVWGYNVYPTTRTVDNFILNFRKYFEEDSRNPEYFHSVRGIGYKFTN</sequence>
<feature type="DNA-binding region" description="OmpR/PhoB-type" evidence="7">
    <location>
        <begin position="134"/>
        <end position="234"/>
    </location>
</feature>
<evidence type="ECO:0000256" key="5">
    <source>
        <dbReference type="ARBA" id="ARBA00023163"/>
    </source>
</evidence>
<dbReference type="SMART" id="SM00862">
    <property type="entry name" value="Trans_reg_C"/>
    <property type="match status" value="1"/>
</dbReference>
<dbReference type="PANTHER" id="PTHR48111">
    <property type="entry name" value="REGULATOR OF RPOS"/>
    <property type="match status" value="1"/>
</dbReference>
<keyword evidence="2" id="KW-0902">Two-component regulatory system</keyword>
<evidence type="ECO:0000259" key="9">
    <source>
        <dbReference type="PROSITE" id="PS51755"/>
    </source>
</evidence>
<dbReference type="PANTHER" id="PTHR48111:SF21">
    <property type="entry name" value="DNA-BINDING DUAL MASTER TRANSCRIPTIONAL REGULATOR RPAA"/>
    <property type="match status" value="1"/>
</dbReference>
<dbReference type="OrthoDB" id="9790442at2"/>
<evidence type="ECO:0000256" key="2">
    <source>
        <dbReference type="ARBA" id="ARBA00023012"/>
    </source>
</evidence>
<dbReference type="GO" id="GO:0032993">
    <property type="term" value="C:protein-DNA complex"/>
    <property type="evidence" value="ECO:0007669"/>
    <property type="project" value="TreeGrafter"/>
</dbReference>
<keyword evidence="11" id="KW-1185">Reference proteome</keyword>
<dbReference type="SMART" id="SM00448">
    <property type="entry name" value="REC"/>
    <property type="match status" value="1"/>
</dbReference>
<dbReference type="PROSITE" id="PS51755">
    <property type="entry name" value="OMPR_PHOB"/>
    <property type="match status" value="1"/>
</dbReference>
<dbReference type="InterPro" id="IPR011006">
    <property type="entry name" value="CheY-like_superfamily"/>
</dbReference>
<evidence type="ECO:0000256" key="1">
    <source>
        <dbReference type="ARBA" id="ARBA00022553"/>
    </source>
</evidence>